<dbReference type="EMBL" id="ARXV01000006">
    <property type="protein sequence ID" value="KGD64878.1"/>
    <property type="molecule type" value="Genomic_DNA"/>
</dbReference>
<dbReference type="STRING" id="1177154.Y5S_01786"/>
<protein>
    <submittedName>
        <fullName evidence="1">Metal-dependent hydrolase</fullName>
    </submittedName>
</protein>
<dbReference type="PROSITE" id="PS51257">
    <property type="entry name" value="PROKAR_LIPOPROTEIN"/>
    <property type="match status" value="1"/>
</dbReference>
<name>A0A095TR49_9GAMM</name>
<dbReference type="AlphaFoldDB" id="A0A095TR49"/>
<keyword evidence="1" id="KW-0378">Hydrolase</keyword>
<dbReference type="OrthoDB" id="8913515at2"/>
<gene>
    <name evidence="1" type="ORF">Y5S_01786</name>
</gene>
<dbReference type="GO" id="GO:0016787">
    <property type="term" value="F:hydrolase activity"/>
    <property type="evidence" value="ECO:0007669"/>
    <property type="project" value="UniProtKB-KW"/>
</dbReference>
<evidence type="ECO:0000313" key="1">
    <source>
        <dbReference type="EMBL" id="KGD64878.1"/>
    </source>
</evidence>
<dbReference type="eggNOG" id="COG1574">
    <property type="taxonomic scope" value="Bacteria"/>
</dbReference>
<proteinExistence type="predicted"/>
<accession>A0A095TR49</accession>
<organism evidence="1 2">
    <name type="scientific">Alcanivorax nanhaiticus</name>
    <dbReference type="NCBI Taxonomy" id="1177154"/>
    <lineage>
        <taxon>Bacteria</taxon>
        <taxon>Pseudomonadati</taxon>
        <taxon>Pseudomonadota</taxon>
        <taxon>Gammaproteobacteria</taxon>
        <taxon>Oceanospirillales</taxon>
        <taxon>Alcanivoracaceae</taxon>
        <taxon>Alcanivorax</taxon>
    </lineage>
</organism>
<comment type="caution">
    <text evidence="1">The sequence shown here is derived from an EMBL/GenBank/DDBJ whole genome shotgun (WGS) entry which is preliminary data.</text>
</comment>
<keyword evidence="2" id="KW-1185">Reference proteome</keyword>
<dbReference type="PATRIC" id="fig|1177154.3.peg.1823"/>
<evidence type="ECO:0000313" key="2">
    <source>
        <dbReference type="Proteomes" id="UP000029444"/>
    </source>
</evidence>
<sequence length="74" mass="7903">MRVMMLVAMLLLVGCGPKPVGADRDRHGCLGSGGYEWCPGTQECVRSWELAEAHGYEDAEEAFDAVCLGEAGEA</sequence>
<reference evidence="1 2" key="1">
    <citation type="submission" date="2012-09" db="EMBL/GenBank/DDBJ databases">
        <title>Genome Sequence of alkane-degrading Bacterium Alcanivorax sp. 19-m-6.</title>
        <authorList>
            <person name="Lai Q."/>
            <person name="Shao Z."/>
        </authorList>
    </citation>
    <scope>NUCLEOTIDE SEQUENCE [LARGE SCALE GENOMIC DNA]</scope>
    <source>
        <strain evidence="1 2">19-m-6</strain>
    </source>
</reference>
<dbReference type="RefSeq" id="WP_035232352.1">
    <property type="nucleotide sequence ID" value="NZ_ARXV01000006.1"/>
</dbReference>
<dbReference type="Proteomes" id="UP000029444">
    <property type="component" value="Unassembled WGS sequence"/>
</dbReference>